<dbReference type="GO" id="GO:0008168">
    <property type="term" value="F:methyltransferase activity"/>
    <property type="evidence" value="ECO:0007669"/>
    <property type="project" value="UniProtKB-KW"/>
</dbReference>
<protein>
    <submittedName>
        <fullName evidence="2">tRNA (Uracil-5-)-methyltransferase family protein</fullName>
    </submittedName>
</protein>
<dbReference type="EMBL" id="JTDY01000371">
    <property type="protein sequence ID" value="KOB77493.1"/>
    <property type="molecule type" value="Genomic_DNA"/>
</dbReference>
<keyword evidence="1" id="KW-0812">Transmembrane</keyword>
<feature type="transmembrane region" description="Helical" evidence="1">
    <location>
        <begin position="70"/>
        <end position="94"/>
    </location>
</feature>
<sequence>MQPQPEVAEQLRHKLWAERRWLASPRDYGDGDETGWRIDMTSPDKRLIENKDVLNPQASVAGSWADNGNAWSAILGAIGGAGTVLFIALLVLIWRKPRRRELPMLAPMDVAQN</sequence>
<keyword evidence="3" id="KW-1185">Reference proteome</keyword>
<reference evidence="2 3" key="1">
    <citation type="journal article" date="2015" name="Genome Biol. Evol.">
        <title>The genome of winter moth (Operophtera brumata) provides a genomic perspective on sexual dimorphism and phenology.</title>
        <authorList>
            <person name="Derks M.F."/>
            <person name="Smit S."/>
            <person name="Salis L."/>
            <person name="Schijlen E."/>
            <person name="Bossers A."/>
            <person name="Mateman C."/>
            <person name="Pijl A.S."/>
            <person name="de Ridder D."/>
            <person name="Groenen M.A."/>
            <person name="Visser M.E."/>
            <person name="Megens H.J."/>
        </authorList>
    </citation>
    <scope>NUCLEOTIDE SEQUENCE [LARGE SCALE GENOMIC DNA]</scope>
    <source>
        <strain evidence="2">WM2013NL</strain>
        <tissue evidence="2">Head and thorax</tissue>
    </source>
</reference>
<name>A0A0L7LPP4_OPEBR</name>
<feature type="non-terminal residue" evidence="2">
    <location>
        <position position="113"/>
    </location>
</feature>
<keyword evidence="2" id="KW-0489">Methyltransferase</keyword>
<keyword evidence="2" id="KW-0808">Transferase</keyword>
<keyword evidence="1" id="KW-0472">Membrane</keyword>
<organism evidence="2 3">
    <name type="scientific">Operophtera brumata</name>
    <name type="common">Winter moth</name>
    <name type="synonym">Phalaena brumata</name>
    <dbReference type="NCBI Taxonomy" id="104452"/>
    <lineage>
        <taxon>Eukaryota</taxon>
        <taxon>Metazoa</taxon>
        <taxon>Ecdysozoa</taxon>
        <taxon>Arthropoda</taxon>
        <taxon>Hexapoda</taxon>
        <taxon>Insecta</taxon>
        <taxon>Pterygota</taxon>
        <taxon>Neoptera</taxon>
        <taxon>Endopterygota</taxon>
        <taxon>Lepidoptera</taxon>
        <taxon>Glossata</taxon>
        <taxon>Ditrysia</taxon>
        <taxon>Geometroidea</taxon>
        <taxon>Geometridae</taxon>
        <taxon>Larentiinae</taxon>
        <taxon>Operophtera</taxon>
    </lineage>
</organism>
<comment type="caution">
    <text evidence="2">The sequence shown here is derived from an EMBL/GenBank/DDBJ whole genome shotgun (WGS) entry which is preliminary data.</text>
</comment>
<evidence type="ECO:0000256" key="1">
    <source>
        <dbReference type="SAM" id="Phobius"/>
    </source>
</evidence>
<dbReference type="GO" id="GO:0032259">
    <property type="term" value="P:methylation"/>
    <property type="evidence" value="ECO:0007669"/>
    <property type="project" value="UniProtKB-KW"/>
</dbReference>
<dbReference type="Proteomes" id="UP000037510">
    <property type="component" value="Unassembled WGS sequence"/>
</dbReference>
<evidence type="ECO:0000313" key="2">
    <source>
        <dbReference type="EMBL" id="KOB77493.1"/>
    </source>
</evidence>
<keyword evidence="1" id="KW-1133">Transmembrane helix</keyword>
<gene>
    <name evidence="2" type="ORF">OBRU01_03925</name>
</gene>
<dbReference type="AlphaFoldDB" id="A0A0L7LPP4"/>
<evidence type="ECO:0000313" key="3">
    <source>
        <dbReference type="Proteomes" id="UP000037510"/>
    </source>
</evidence>
<accession>A0A0L7LPP4</accession>
<proteinExistence type="predicted"/>